<dbReference type="SMART" id="SM00028">
    <property type="entry name" value="TPR"/>
    <property type="match status" value="4"/>
</dbReference>
<evidence type="ECO:0000256" key="6">
    <source>
        <dbReference type="PROSITE-ProRule" id="PRU10141"/>
    </source>
</evidence>
<evidence type="ECO:0000313" key="8">
    <source>
        <dbReference type="EMBL" id="MBO1321217.1"/>
    </source>
</evidence>
<protein>
    <submittedName>
        <fullName evidence="8">Serine/threonine protein kinase</fullName>
    </submittedName>
</protein>
<dbReference type="Gene3D" id="3.30.200.20">
    <property type="entry name" value="Phosphorylase Kinase, domain 1"/>
    <property type="match status" value="1"/>
</dbReference>
<dbReference type="Gene3D" id="1.25.40.10">
    <property type="entry name" value="Tetratricopeptide repeat domain"/>
    <property type="match status" value="3"/>
</dbReference>
<dbReference type="SMART" id="SM00220">
    <property type="entry name" value="S_TKc"/>
    <property type="match status" value="1"/>
</dbReference>
<evidence type="ECO:0000256" key="5">
    <source>
        <dbReference type="PROSITE-ProRule" id="PRU00339"/>
    </source>
</evidence>
<dbReference type="GO" id="GO:0004674">
    <property type="term" value="F:protein serine/threonine kinase activity"/>
    <property type="evidence" value="ECO:0007669"/>
    <property type="project" value="UniProtKB-KW"/>
</dbReference>
<evidence type="ECO:0000313" key="9">
    <source>
        <dbReference type="Proteomes" id="UP000664417"/>
    </source>
</evidence>
<name>A0A8J7Q664_9BACT</name>
<dbReference type="Gene3D" id="1.10.510.10">
    <property type="entry name" value="Transferase(Phosphotransferase) domain 1"/>
    <property type="match status" value="1"/>
</dbReference>
<evidence type="ECO:0000256" key="1">
    <source>
        <dbReference type="ARBA" id="ARBA00022679"/>
    </source>
</evidence>
<dbReference type="SUPFAM" id="SSF56112">
    <property type="entry name" value="Protein kinase-like (PK-like)"/>
    <property type="match status" value="1"/>
</dbReference>
<dbReference type="PROSITE" id="PS00108">
    <property type="entry name" value="PROTEIN_KINASE_ST"/>
    <property type="match status" value="1"/>
</dbReference>
<dbReference type="EMBL" id="JAFREP010000022">
    <property type="protein sequence ID" value="MBO1321217.1"/>
    <property type="molecule type" value="Genomic_DNA"/>
</dbReference>
<organism evidence="8 9">
    <name type="scientific">Acanthopleuribacter pedis</name>
    <dbReference type="NCBI Taxonomy" id="442870"/>
    <lineage>
        <taxon>Bacteria</taxon>
        <taxon>Pseudomonadati</taxon>
        <taxon>Acidobacteriota</taxon>
        <taxon>Holophagae</taxon>
        <taxon>Acanthopleuribacterales</taxon>
        <taxon>Acanthopleuribacteraceae</taxon>
        <taxon>Acanthopleuribacter</taxon>
    </lineage>
</organism>
<dbReference type="InterPro" id="IPR008271">
    <property type="entry name" value="Ser/Thr_kinase_AS"/>
</dbReference>
<dbReference type="Proteomes" id="UP000664417">
    <property type="component" value="Unassembled WGS sequence"/>
</dbReference>
<keyword evidence="1" id="KW-0808">Transferase</keyword>
<keyword evidence="8" id="KW-0723">Serine/threonine-protein kinase</keyword>
<evidence type="ECO:0000259" key="7">
    <source>
        <dbReference type="PROSITE" id="PS50011"/>
    </source>
</evidence>
<dbReference type="AlphaFoldDB" id="A0A8J7Q664"/>
<dbReference type="InterPro" id="IPR011009">
    <property type="entry name" value="Kinase-like_dom_sf"/>
</dbReference>
<dbReference type="Pfam" id="PF13424">
    <property type="entry name" value="TPR_12"/>
    <property type="match status" value="1"/>
</dbReference>
<dbReference type="PROSITE" id="PS50005">
    <property type="entry name" value="TPR"/>
    <property type="match status" value="1"/>
</dbReference>
<feature type="domain" description="Protein kinase" evidence="7">
    <location>
        <begin position="88"/>
        <end position="387"/>
    </location>
</feature>
<keyword evidence="2 6" id="KW-0547">Nucleotide-binding</keyword>
<feature type="binding site" evidence="6">
    <location>
        <position position="117"/>
    </location>
    <ligand>
        <name>ATP</name>
        <dbReference type="ChEBI" id="CHEBI:30616"/>
    </ligand>
</feature>
<dbReference type="InterPro" id="IPR000719">
    <property type="entry name" value="Prot_kinase_dom"/>
</dbReference>
<dbReference type="SUPFAM" id="SSF48452">
    <property type="entry name" value="TPR-like"/>
    <property type="match status" value="3"/>
</dbReference>
<evidence type="ECO:0000256" key="3">
    <source>
        <dbReference type="ARBA" id="ARBA00022777"/>
    </source>
</evidence>
<evidence type="ECO:0000256" key="2">
    <source>
        <dbReference type="ARBA" id="ARBA00022741"/>
    </source>
</evidence>
<dbReference type="PANTHER" id="PTHR43289">
    <property type="entry name" value="MITOGEN-ACTIVATED PROTEIN KINASE KINASE KINASE 20-RELATED"/>
    <property type="match status" value="1"/>
</dbReference>
<accession>A0A8J7Q664</accession>
<dbReference type="InterPro" id="IPR011990">
    <property type="entry name" value="TPR-like_helical_dom_sf"/>
</dbReference>
<feature type="repeat" description="TPR" evidence="5">
    <location>
        <begin position="702"/>
        <end position="735"/>
    </location>
</feature>
<dbReference type="PROSITE" id="PS50011">
    <property type="entry name" value="PROTEIN_KINASE_DOM"/>
    <property type="match status" value="1"/>
</dbReference>
<evidence type="ECO:0000256" key="4">
    <source>
        <dbReference type="ARBA" id="ARBA00022840"/>
    </source>
</evidence>
<sequence length="896" mass="101839">MGPEVQRIFATAVEQPPGRREAVARAECGDNLALFRDVMSLLTAYEDHQEDDFLEKPFFEVGKLLEDVRDESLRLKAREEVPPQIPGYTIQKSLGSGAMGQVFLATQEQLARPVAVKVLRPRSLEHHYEEFVVRFRNECKVLAMLPHENIAKIYEVGRLEDERPFFTLEYLEGAQTVQQFCDQIGADIHQRLRLFLKICDGVAFAHRNAIVHRDLKPSNILIDPESRQPKIIDFGIAKSIQPHAAIDFTETPDWRPMGTPPFISPEQLRRSEGVVADTRSDVYALGMLLYVLLTDTRPFLPDEEAAFDFDLWKKIVEEPASAPSHAYLQCDPARRRAVAERRAVTPVQLVAQLKRDLDWIVLKAVRKNPDDRYQSVLALADDIERYLTHQPVKARPDSWFYHVSKFVRRHWLSVTVGCLFGTSLLTLATIAFFNNQKAIREAERVEVLLEHLKGVVDLSDPLFPDLFRDVTRRKVANELQTAIEVSRDADLRMTLMEIQGTLLYGLGDYRQAGDRYTGLVRLAERRLGPRHERTLRAAYWAGVCSMALEEADRALMFFDRVLPDVAVLAPHLQMRLRRARVEALRQLGQTKSDRLIELLEVMEADVGVLVEPRSFEASQIAVTKGHVHRDVSQFKLAETAYHRALNLRLNDGRVSDPIRGITYNYLAVNARMAGRLDDALEYALHGRGLLEGALRRDHPYLLQLYNNLGNIYSDLGRLAEAEPLLRKALLLRSDADVTVRPFQTNMLNNLADLYLGWGCAEDAEAVKLFELTVRGEGRGTRDLNHWASLLTLAEIYQAQGRHGEAAMFLETVLTEWPLESHVPYYAVGMSLLARSEAEQGRYEHGFALFRQARLLSSNGEKWFPGYFCEAAVVLAEGELEEAERAELRAFLAETCP</sequence>
<dbReference type="InterPro" id="IPR019734">
    <property type="entry name" value="TPR_rpt"/>
</dbReference>
<dbReference type="CDD" id="cd14014">
    <property type="entry name" value="STKc_PknB_like"/>
    <property type="match status" value="1"/>
</dbReference>
<dbReference type="InterPro" id="IPR017441">
    <property type="entry name" value="Protein_kinase_ATP_BS"/>
</dbReference>
<comment type="caution">
    <text evidence="8">The sequence shown here is derived from an EMBL/GenBank/DDBJ whole genome shotgun (WGS) entry which is preliminary data.</text>
</comment>
<keyword evidence="4 6" id="KW-0067">ATP-binding</keyword>
<dbReference type="RefSeq" id="WP_207861191.1">
    <property type="nucleotide sequence ID" value="NZ_JAFREP010000022.1"/>
</dbReference>
<dbReference type="GO" id="GO:0005524">
    <property type="term" value="F:ATP binding"/>
    <property type="evidence" value="ECO:0007669"/>
    <property type="project" value="UniProtKB-UniRule"/>
</dbReference>
<dbReference type="PROSITE" id="PS00107">
    <property type="entry name" value="PROTEIN_KINASE_ATP"/>
    <property type="match status" value="1"/>
</dbReference>
<keyword evidence="9" id="KW-1185">Reference proteome</keyword>
<keyword evidence="3 8" id="KW-0418">Kinase</keyword>
<dbReference type="Pfam" id="PF00069">
    <property type="entry name" value="Pkinase"/>
    <property type="match status" value="1"/>
</dbReference>
<gene>
    <name evidence="8" type="ORF">J3U88_22240</name>
</gene>
<dbReference type="PANTHER" id="PTHR43289:SF6">
    <property type="entry name" value="SERINE_THREONINE-PROTEIN KINASE NEKL-3"/>
    <property type="match status" value="1"/>
</dbReference>
<keyword evidence="5" id="KW-0802">TPR repeat</keyword>
<proteinExistence type="predicted"/>
<reference evidence="8" key="1">
    <citation type="submission" date="2021-03" db="EMBL/GenBank/DDBJ databases">
        <authorList>
            <person name="Wang G."/>
        </authorList>
    </citation>
    <scope>NUCLEOTIDE SEQUENCE</scope>
    <source>
        <strain evidence="8">KCTC 12899</strain>
    </source>
</reference>